<evidence type="ECO:0000256" key="2">
    <source>
        <dbReference type="ARBA" id="ARBA00022679"/>
    </source>
</evidence>
<evidence type="ECO:0000313" key="4">
    <source>
        <dbReference type="EMBL" id="VAX37663.1"/>
    </source>
</evidence>
<dbReference type="InterPro" id="IPR004114">
    <property type="entry name" value="THUMP_dom"/>
</dbReference>
<accession>A0A3B1DLK4</accession>
<organism evidence="4">
    <name type="scientific">hydrothermal vent metagenome</name>
    <dbReference type="NCBI Taxonomy" id="652676"/>
    <lineage>
        <taxon>unclassified sequences</taxon>
        <taxon>metagenomes</taxon>
        <taxon>ecological metagenomes</taxon>
    </lineage>
</organism>
<dbReference type="InterPro" id="IPR054170">
    <property type="entry name" value="RlmL_1st"/>
</dbReference>
<sequence>MQLIATTSFGLEAIVARELKSLGYEDQTIADGRITFQGDMQAICRTNLWLRSADRIFLKVGSFTATDFGQLFDQTKTIKWSDILPQNAIFPVRGRSVRSQLHSVPDAQSIIKKAIVEQMKEAYHVDWFDEEGASYAVEFSILKDEVTLAIDTSGKGLNKRGYRTLNSEAPLKETLAAALIQLSYWNRERPFVDPFCGSGTIPIEAALIARNIAPGIHRTFAADHWKMIDATEWDNAREEAKDLQKEKPDYQLIGTDIDRSVIKTARYHAQQAGVFDDIYFEQKPIEEFSNKRKYGCIICNPPYGERSGTDEQAKEIYRMMGEKFNPLETWSKYILTSHDAFEKQMKKKADRRRKLYNGNLACTYFQYQGPPPPRKRVDAT</sequence>
<dbReference type="GO" id="GO:0070043">
    <property type="term" value="F:rRNA (guanine-N7-)-methyltransferase activity"/>
    <property type="evidence" value="ECO:0007669"/>
    <property type="project" value="TreeGrafter"/>
</dbReference>
<evidence type="ECO:0000259" key="3">
    <source>
        <dbReference type="PROSITE" id="PS51165"/>
    </source>
</evidence>
<dbReference type="GO" id="GO:0003723">
    <property type="term" value="F:RNA binding"/>
    <property type="evidence" value="ECO:0007669"/>
    <property type="project" value="InterPro"/>
</dbReference>
<dbReference type="Gene3D" id="3.40.50.150">
    <property type="entry name" value="Vaccinia Virus protein VP39"/>
    <property type="match status" value="1"/>
</dbReference>
<dbReference type="PROSITE" id="PS00092">
    <property type="entry name" value="N6_MTASE"/>
    <property type="match status" value="1"/>
</dbReference>
<gene>
    <name evidence="4" type="ORF">MNBD_PLANCTO02-2102</name>
</gene>
<keyword evidence="2 4" id="KW-0808">Transferase</keyword>
<dbReference type="SMART" id="SM00981">
    <property type="entry name" value="THUMP"/>
    <property type="match status" value="1"/>
</dbReference>
<keyword evidence="1 4" id="KW-0489">Methyltransferase</keyword>
<dbReference type="InterPro" id="IPR002052">
    <property type="entry name" value="DNA_methylase_N6_adenine_CS"/>
</dbReference>
<name>A0A3B1DLK4_9ZZZZ</name>
<dbReference type="InterPro" id="IPR053943">
    <property type="entry name" value="RlmKL-like_Mtase_CS"/>
</dbReference>
<dbReference type="Pfam" id="PF22020">
    <property type="entry name" value="RlmL_1st"/>
    <property type="match status" value="1"/>
</dbReference>
<dbReference type="PANTHER" id="PTHR47313">
    <property type="entry name" value="RIBOSOMAL RNA LARGE SUBUNIT METHYLTRANSFERASE K/L"/>
    <property type="match status" value="1"/>
</dbReference>
<reference evidence="4" key="1">
    <citation type="submission" date="2018-06" db="EMBL/GenBank/DDBJ databases">
        <authorList>
            <person name="Zhirakovskaya E."/>
        </authorList>
    </citation>
    <scope>NUCLEOTIDE SEQUENCE</scope>
</reference>
<dbReference type="AlphaFoldDB" id="A0A3B1DLK4"/>
<dbReference type="Pfam" id="PF01170">
    <property type="entry name" value="UPF0020"/>
    <property type="match status" value="1"/>
</dbReference>
<dbReference type="Pfam" id="PF02926">
    <property type="entry name" value="THUMP"/>
    <property type="match status" value="1"/>
</dbReference>
<dbReference type="GO" id="GO:0052915">
    <property type="term" value="F:23S rRNA (guanine(2445)-N(2))-methyltransferase activity"/>
    <property type="evidence" value="ECO:0007669"/>
    <property type="project" value="UniProtKB-EC"/>
</dbReference>
<evidence type="ECO:0000256" key="1">
    <source>
        <dbReference type="ARBA" id="ARBA00022603"/>
    </source>
</evidence>
<protein>
    <submittedName>
        <fullName evidence="4">23S rRNA (Guanine(2445)-N(2))-methyltransferase</fullName>
        <ecNumber evidence="4">2.1.1.173</ecNumber>
    </submittedName>
</protein>
<dbReference type="InterPro" id="IPR029063">
    <property type="entry name" value="SAM-dependent_MTases_sf"/>
</dbReference>
<dbReference type="Gene3D" id="3.30.2130.30">
    <property type="match status" value="1"/>
</dbReference>
<dbReference type="CDD" id="cd11715">
    <property type="entry name" value="THUMP_AdoMetMT"/>
    <property type="match status" value="1"/>
</dbReference>
<dbReference type="PROSITE" id="PS51165">
    <property type="entry name" value="THUMP"/>
    <property type="match status" value="1"/>
</dbReference>
<feature type="domain" description="THUMP" evidence="3">
    <location>
        <begin position="42"/>
        <end position="152"/>
    </location>
</feature>
<dbReference type="PANTHER" id="PTHR47313:SF1">
    <property type="entry name" value="RIBOSOMAL RNA LARGE SUBUNIT METHYLTRANSFERASE K_L"/>
    <property type="match status" value="1"/>
</dbReference>
<proteinExistence type="predicted"/>
<dbReference type="SUPFAM" id="SSF53335">
    <property type="entry name" value="S-adenosyl-L-methionine-dependent methyltransferases"/>
    <property type="match status" value="1"/>
</dbReference>
<dbReference type="InterPro" id="IPR000241">
    <property type="entry name" value="RlmKL-like_Mtase"/>
</dbReference>
<dbReference type="EMBL" id="UOGL01000135">
    <property type="protein sequence ID" value="VAX37663.1"/>
    <property type="molecule type" value="Genomic_DNA"/>
</dbReference>
<dbReference type="EC" id="2.1.1.173" evidence="4"/>
<dbReference type="PROSITE" id="PS01261">
    <property type="entry name" value="UPF0020"/>
    <property type="match status" value="1"/>
</dbReference>